<evidence type="ECO:0000256" key="1">
    <source>
        <dbReference type="ARBA" id="ARBA00022723"/>
    </source>
</evidence>
<dbReference type="GO" id="GO:0019323">
    <property type="term" value="P:pentose catabolic process"/>
    <property type="evidence" value="ECO:0007669"/>
    <property type="project" value="TreeGrafter"/>
</dbReference>
<dbReference type="HOGENOM" id="CLU_006033_3_1_2"/>
<sequence>MSVVEVRDIYDIEDLIKQDIINVMRNLHRRNLVSALSGNVSVRVPKTNYIWITPSGLHKAELKRDDLVKMDLNGNIVEGHHKPSTEWRFHVAIYRARPDVQAVIHSHNPAVLILDSLDIKLDPSLLIEAKYYIKGIAYVPEAEPGSEELAKYVAESVSSGINVVILRKHGVVALGKNIYEAETIAETLEDLAQFQLYTTILRHLLNK</sequence>
<dbReference type="Proteomes" id="UP000001304">
    <property type="component" value="Chromosome"/>
</dbReference>
<organism evidence="4 5">
    <name type="scientific">Ignisphaera aggregans (strain DSM 17230 / JCM 13409 / AQ1.S1)</name>
    <dbReference type="NCBI Taxonomy" id="583356"/>
    <lineage>
        <taxon>Archaea</taxon>
        <taxon>Thermoproteota</taxon>
        <taxon>Thermoprotei</taxon>
        <taxon>Desulfurococcales</taxon>
        <taxon>Desulfurococcaceae</taxon>
        <taxon>Ignisphaera</taxon>
    </lineage>
</organism>
<keyword evidence="1" id="KW-0479">Metal-binding</keyword>
<dbReference type="PANTHER" id="PTHR22789:SF0">
    <property type="entry name" value="3-OXO-TETRONATE 4-PHOSPHATE DECARBOXYLASE-RELATED"/>
    <property type="match status" value="1"/>
</dbReference>
<evidence type="ECO:0000256" key="2">
    <source>
        <dbReference type="ARBA" id="ARBA00023239"/>
    </source>
</evidence>
<dbReference type="GO" id="GO:0005829">
    <property type="term" value="C:cytosol"/>
    <property type="evidence" value="ECO:0007669"/>
    <property type="project" value="TreeGrafter"/>
</dbReference>
<dbReference type="InterPro" id="IPR050197">
    <property type="entry name" value="Aldolase_class_II_sugar_metab"/>
</dbReference>
<dbReference type="PANTHER" id="PTHR22789">
    <property type="entry name" value="FUCULOSE PHOSPHATE ALDOLASE"/>
    <property type="match status" value="1"/>
</dbReference>
<evidence type="ECO:0000259" key="3">
    <source>
        <dbReference type="SMART" id="SM01007"/>
    </source>
</evidence>
<dbReference type="Pfam" id="PF00596">
    <property type="entry name" value="Aldolase_II"/>
    <property type="match status" value="1"/>
</dbReference>
<dbReference type="InterPro" id="IPR001303">
    <property type="entry name" value="Aldolase_II/adducin_N"/>
</dbReference>
<dbReference type="Gene3D" id="3.40.225.10">
    <property type="entry name" value="Class II aldolase/adducin N-terminal domain"/>
    <property type="match status" value="1"/>
</dbReference>
<dbReference type="SMART" id="SM01007">
    <property type="entry name" value="Aldolase_II"/>
    <property type="match status" value="1"/>
</dbReference>
<dbReference type="GO" id="GO:0046872">
    <property type="term" value="F:metal ion binding"/>
    <property type="evidence" value="ECO:0007669"/>
    <property type="project" value="UniProtKB-KW"/>
</dbReference>
<dbReference type="GO" id="GO:0016832">
    <property type="term" value="F:aldehyde-lyase activity"/>
    <property type="evidence" value="ECO:0007669"/>
    <property type="project" value="TreeGrafter"/>
</dbReference>
<dbReference type="AlphaFoldDB" id="E0SPN0"/>
<keyword evidence="5" id="KW-1185">Reference proteome</keyword>
<keyword evidence="2" id="KW-0456">Lyase</keyword>
<dbReference type="KEGG" id="iag:Igag_1282"/>
<dbReference type="BioCyc" id="IAGG583356:GHAH-1264-MONOMER"/>
<reference evidence="4 5" key="1">
    <citation type="journal article" date="2010" name="Stand. Genomic Sci.">
        <title>Complete genome sequence of Ignisphaera aggregans type strain (AQ1.S1).</title>
        <authorList>
            <person name="Goker M."/>
            <person name="Held B."/>
            <person name="Lapidus A."/>
            <person name="Nolan M."/>
            <person name="Spring S."/>
            <person name="Yasawong M."/>
            <person name="Lucas S."/>
            <person name="Glavina Del Rio T."/>
            <person name="Tice H."/>
            <person name="Cheng J.F."/>
            <person name="Goodwin L."/>
            <person name="Tapia R."/>
            <person name="Pitluck S."/>
            <person name="Liolios K."/>
            <person name="Ivanova N."/>
            <person name="Mavromatis K."/>
            <person name="Mikhailova N."/>
            <person name="Pati A."/>
            <person name="Chen A."/>
            <person name="Palaniappan K."/>
            <person name="Brambilla E."/>
            <person name="Land M."/>
            <person name="Hauser L."/>
            <person name="Chang Y.J."/>
            <person name="Jeffries C.D."/>
            <person name="Brettin T."/>
            <person name="Detter J.C."/>
            <person name="Han C."/>
            <person name="Rohde M."/>
            <person name="Sikorski J."/>
            <person name="Woyke T."/>
            <person name="Bristow J."/>
            <person name="Eisen J.A."/>
            <person name="Markowitz V."/>
            <person name="Hugenholtz P."/>
            <person name="Kyrpides N.C."/>
            <person name="Klenk H.P."/>
        </authorList>
    </citation>
    <scope>NUCLEOTIDE SEQUENCE [LARGE SCALE GENOMIC DNA]</scope>
    <source>
        <strain evidence="5">DSM 17230 / JCM 13409 / AQ1.S1</strain>
    </source>
</reference>
<accession>E0SPN0</accession>
<dbReference type="UniPathway" id="UPA00071"/>
<evidence type="ECO:0000313" key="5">
    <source>
        <dbReference type="Proteomes" id="UP000001304"/>
    </source>
</evidence>
<feature type="domain" description="Class II aldolase/adducin N-terminal" evidence="3">
    <location>
        <begin position="18"/>
        <end position="196"/>
    </location>
</feature>
<protein>
    <submittedName>
        <fullName evidence="4">Class II aldolase/adducin family protein</fullName>
    </submittedName>
</protein>
<dbReference type="STRING" id="583356.Igag_1282"/>
<dbReference type="InterPro" id="IPR036409">
    <property type="entry name" value="Aldolase_II/adducin_N_sf"/>
</dbReference>
<gene>
    <name evidence="4" type="ordered locus">Igag_1282</name>
</gene>
<dbReference type="EMBL" id="CP002098">
    <property type="protein sequence ID" value="ADM28086.1"/>
    <property type="molecule type" value="Genomic_DNA"/>
</dbReference>
<name>E0SPN0_IGNAA</name>
<dbReference type="SUPFAM" id="SSF53639">
    <property type="entry name" value="AraD/HMP-PK domain-like"/>
    <property type="match status" value="1"/>
</dbReference>
<evidence type="ECO:0000313" key="4">
    <source>
        <dbReference type="EMBL" id="ADM28086.1"/>
    </source>
</evidence>
<proteinExistence type="predicted"/>